<feature type="modified residue" description="Phosphohistidine" evidence="2">
    <location>
        <position position="62"/>
    </location>
</feature>
<comment type="caution">
    <text evidence="4">The sequence shown here is derived from an EMBL/GenBank/DDBJ whole genome shotgun (WGS) entry which is preliminary data.</text>
</comment>
<dbReference type="GO" id="GO:0000160">
    <property type="term" value="P:phosphorelay signal transduction system"/>
    <property type="evidence" value="ECO:0007669"/>
    <property type="project" value="UniProtKB-KW"/>
</dbReference>
<evidence type="ECO:0000313" key="4">
    <source>
        <dbReference type="EMBL" id="RDH40206.1"/>
    </source>
</evidence>
<accession>A0A370CIS3</accession>
<dbReference type="Gene3D" id="1.20.120.160">
    <property type="entry name" value="HPT domain"/>
    <property type="match status" value="1"/>
</dbReference>
<organism evidence="4 5">
    <name type="scientific">Candidatus Aquirickettsiella gammari</name>
    <dbReference type="NCBI Taxonomy" id="2016198"/>
    <lineage>
        <taxon>Bacteria</taxon>
        <taxon>Pseudomonadati</taxon>
        <taxon>Pseudomonadota</taxon>
        <taxon>Gammaproteobacteria</taxon>
        <taxon>Legionellales</taxon>
        <taxon>Coxiellaceae</taxon>
        <taxon>Candidatus Aquirickettsiella</taxon>
    </lineage>
</organism>
<dbReference type="GO" id="GO:0004672">
    <property type="term" value="F:protein kinase activity"/>
    <property type="evidence" value="ECO:0007669"/>
    <property type="project" value="UniProtKB-ARBA"/>
</dbReference>
<proteinExistence type="predicted"/>
<dbReference type="PROSITE" id="PS50894">
    <property type="entry name" value="HPT"/>
    <property type="match status" value="1"/>
</dbReference>
<evidence type="ECO:0000256" key="1">
    <source>
        <dbReference type="ARBA" id="ARBA00023012"/>
    </source>
</evidence>
<dbReference type="InterPro" id="IPR036641">
    <property type="entry name" value="HPT_dom_sf"/>
</dbReference>
<evidence type="ECO:0000259" key="3">
    <source>
        <dbReference type="PROSITE" id="PS50894"/>
    </source>
</evidence>
<keyword evidence="5" id="KW-1185">Reference proteome</keyword>
<dbReference type="EMBL" id="NMOS02000013">
    <property type="protein sequence ID" value="RDH40206.1"/>
    <property type="molecule type" value="Genomic_DNA"/>
</dbReference>
<evidence type="ECO:0000313" key="5">
    <source>
        <dbReference type="Proteomes" id="UP000226429"/>
    </source>
</evidence>
<dbReference type="Pfam" id="PF01627">
    <property type="entry name" value="Hpt"/>
    <property type="match status" value="1"/>
</dbReference>
<name>A0A370CIS3_9COXI</name>
<reference evidence="4 5" key="2">
    <citation type="journal article" date="2018" name="J. Invertebr. Pathol.">
        <title>'Candidatus Aquirickettsiella gammari' (Gammaproteobacteria: Legionellales: Coxiellaceae): A bacterial pathogen of the freshwater crustacean Gammarus fossarum (Malacostraca: Amphipoda).</title>
        <authorList>
            <person name="Bojko J."/>
            <person name="Dunn A.M."/>
            <person name="Stebbing P.D."/>
            <person name="van Aerle R."/>
            <person name="Bacela-Spychalska K."/>
            <person name="Bean T.P."/>
            <person name="Urrutia A."/>
            <person name="Stentiford G.D."/>
        </authorList>
    </citation>
    <scope>NUCLEOTIDE SEQUENCE [LARGE SCALE GENOMIC DNA]</scope>
    <source>
        <strain evidence="4">RA15029</strain>
    </source>
</reference>
<dbReference type="Proteomes" id="UP000226429">
    <property type="component" value="Unassembled WGS sequence"/>
</dbReference>
<dbReference type="AlphaFoldDB" id="A0A370CIS3"/>
<evidence type="ECO:0000256" key="2">
    <source>
        <dbReference type="PROSITE-ProRule" id="PRU00110"/>
    </source>
</evidence>
<reference evidence="4 5" key="1">
    <citation type="journal article" date="2017" name="Int. J. Syst. Evol. Microbiol.">
        <title>Aquarickettsiella crustaci n. gen. n. sp. (Gammaproteobacteria: Legionellales: Coxiellaceae); a bacterial pathogen of the freshwater crustacean: Gammarus fossarum (Malacostraca: Amphipoda).</title>
        <authorList>
            <person name="Bojko J."/>
            <person name="Dunn A.M."/>
            <person name="Stebbing P.D."/>
            <person name="Van Aerle R."/>
            <person name="Bacela-Spychalska K."/>
            <person name="Bean T.P."/>
            <person name="Stentiford G.D."/>
        </authorList>
    </citation>
    <scope>NUCLEOTIDE SEQUENCE [LARGE SCALE GENOMIC DNA]</scope>
    <source>
        <strain evidence="4">RA15029</strain>
    </source>
</reference>
<dbReference type="SUPFAM" id="SSF47226">
    <property type="entry name" value="Histidine-containing phosphotransfer domain, HPT domain"/>
    <property type="match status" value="1"/>
</dbReference>
<feature type="domain" description="HPt" evidence="3">
    <location>
        <begin position="23"/>
        <end position="117"/>
    </location>
</feature>
<gene>
    <name evidence="4" type="ORF">CFE62_005050</name>
</gene>
<keyword evidence="2" id="KW-0597">Phosphoprotein</keyword>
<sequence>MQKKLSHLAIIDENLAKAFNKNSKQLLRELLEIFIEETPNIKIKINRAYQKQEQQKLIDLLHKLHGSCVYCGLLRLKESLIALEHSIKNHDYADELLGAFNKEIDVALDKAKEIIKL</sequence>
<keyword evidence="1" id="KW-0902">Two-component regulatory system</keyword>
<protein>
    <recommendedName>
        <fullName evidence="3">HPt domain-containing protein</fullName>
    </recommendedName>
</protein>
<dbReference type="InterPro" id="IPR008207">
    <property type="entry name" value="Sig_transdc_His_kin_Hpt_dom"/>
</dbReference>